<protein>
    <recommendedName>
        <fullName evidence="1">DUF6314 domain-containing protein</fullName>
    </recommendedName>
</protein>
<gene>
    <name evidence="2" type="ORF">BSZ37_01520</name>
</gene>
<reference evidence="2 3" key="1">
    <citation type="submission" date="2016-11" db="EMBL/GenBank/DDBJ databases">
        <title>Study of marine rhodopsin-containing bacteria.</title>
        <authorList>
            <person name="Yoshizawa S."/>
            <person name="Kumagai Y."/>
            <person name="Kogure K."/>
        </authorList>
    </citation>
    <scope>NUCLEOTIDE SEQUENCE [LARGE SCALE GENOMIC DNA]</scope>
    <source>
        <strain evidence="2 3">SAORIC-28</strain>
    </source>
</reference>
<dbReference type="Proteomes" id="UP000216339">
    <property type="component" value="Unassembled WGS sequence"/>
</dbReference>
<name>A0A271IVI6_9BACT</name>
<proteinExistence type="predicted"/>
<dbReference type="RefSeq" id="WP_095508848.1">
    <property type="nucleotide sequence ID" value="NZ_MQWD01000001.1"/>
</dbReference>
<dbReference type="InterPro" id="IPR045632">
    <property type="entry name" value="DUF6314"/>
</dbReference>
<comment type="caution">
    <text evidence="2">The sequence shown here is derived from an EMBL/GenBank/DDBJ whole genome shotgun (WGS) entry which is preliminary data.</text>
</comment>
<sequence>MSAADVLARLAAARSADVEVWAGDGWHGSGTGAVRVERDGDGLVLSEAGVWGPDGSRPMRWRAASRWRLDGEALAVEHVRQGVPAAAVLDADGAHWAARAPHACGADWYSVGLTIEADAVVVTWTARGPNKDDRITTRYV</sequence>
<evidence type="ECO:0000313" key="2">
    <source>
        <dbReference type="EMBL" id="PAP75212.1"/>
    </source>
</evidence>
<organism evidence="2 3">
    <name type="scientific">Rubrivirga marina</name>
    <dbReference type="NCBI Taxonomy" id="1196024"/>
    <lineage>
        <taxon>Bacteria</taxon>
        <taxon>Pseudomonadati</taxon>
        <taxon>Rhodothermota</taxon>
        <taxon>Rhodothermia</taxon>
        <taxon>Rhodothermales</taxon>
        <taxon>Rubricoccaceae</taxon>
        <taxon>Rubrivirga</taxon>
    </lineage>
</organism>
<dbReference type="AlphaFoldDB" id="A0A271IVI6"/>
<evidence type="ECO:0000259" key="1">
    <source>
        <dbReference type="Pfam" id="PF19834"/>
    </source>
</evidence>
<accession>A0A271IVI6</accession>
<feature type="domain" description="DUF6314" evidence="1">
    <location>
        <begin position="27"/>
        <end position="139"/>
    </location>
</feature>
<dbReference type="EMBL" id="MQWD01000001">
    <property type="protein sequence ID" value="PAP75212.1"/>
    <property type="molecule type" value="Genomic_DNA"/>
</dbReference>
<dbReference type="OrthoDB" id="21379at2"/>
<evidence type="ECO:0000313" key="3">
    <source>
        <dbReference type="Proteomes" id="UP000216339"/>
    </source>
</evidence>
<keyword evidence="3" id="KW-1185">Reference proteome</keyword>
<dbReference type="Pfam" id="PF19834">
    <property type="entry name" value="DUF6314"/>
    <property type="match status" value="1"/>
</dbReference>